<sequence length="66" mass="7032">MVEEKVNPGADLYFSRHCSGFYITAWTIGCTAYVTHRSPKASPAGHACENISQATRDAWGLAGDGG</sequence>
<dbReference type="AlphaFoldDB" id="A0A402AJH2"/>
<organism evidence="1 2">
    <name type="scientific">Dictyobacter kobayashii</name>
    <dbReference type="NCBI Taxonomy" id="2014872"/>
    <lineage>
        <taxon>Bacteria</taxon>
        <taxon>Bacillati</taxon>
        <taxon>Chloroflexota</taxon>
        <taxon>Ktedonobacteria</taxon>
        <taxon>Ktedonobacterales</taxon>
        <taxon>Dictyobacteraceae</taxon>
        <taxon>Dictyobacter</taxon>
    </lineage>
</organism>
<name>A0A402AJH2_9CHLR</name>
<comment type="caution">
    <text evidence="1">The sequence shown here is derived from an EMBL/GenBank/DDBJ whole genome shotgun (WGS) entry which is preliminary data.</text>
</comment>
<accession>A0A402AJH2</accession>
<proteinExistence type="predicted"/>
<protein>
    <submittedName>
        <fullName evidence="1">Uncharacterized protein</fullName>
    </submittedName>
</protein>
<dbReference type="Proteomes" id="UP000287188">
    <property type="component" value="Unassembled WGS sequence"/>
</dbReference>
<keyword evidence="2" id="KW-1185">Reference proteome</keyword>
<dbReference type="EMBL" id="BIFS01000001">
    <property type="protein sequence ID" value="GCE19277.1"/>
    <property type="molecule type" value="Genomic_DNA"/>
</dbReference>
<evidence type="ECO:0000313" key="2">
    <source>
        <dbReference type="Proteomes" id="UP000287188"/>
    </source>
</evidence>
<dbReference type="PROSITE" id="PS51257">
    <property type="entry name" value="PROKAR_LIPOPROTEIN"/>
    <property type="match status" value="1"/>
</dbReference>
<reference evidence="2" key="1">
    <citation type="submission" date="2018-12" db="EMBL/GenBank/DDBJ databases">
        <title>Tengunoibacter tsumagoiensis gen. nov., sp. nov., Dictyobacter kobayashii sp. nov., D. alpinus sp. nov., and D. joshuensis sp. nov. and description of Dictyobacteraceae fam. nov. within the order Ktedonobacterales isolated from Tengu-no-mugimeshi.</title>
        <authorList>
            <person name="Wang C.M."/>
            <person name="Zheng Y."/>
            <person name="Sakai Y."/>
            <person name="Toyoda A."/>
            <person name="Minakuchi Y."/>
            <person name="Abe K."/>
            <person name="Yokota A."/>
            <person name="Yabe S."/>
        </authorList>
    </citation>
    <scope>NUCLEOTIDE SEQUENCE [LARGE SCALE GENOMIC DNA]</scope>
    <source>
        <strain evidence="2">Uno11</strain>
    </source>
</reference>
<evidence type="ECO:0000313" key="1">
    <source>
        <dbReference type="EMBL" id="GCE19277.1"/>
    </source>
</evidence>
<gene>
    <name evidence="1" type="ORF">KDK_30770</name>
</gene>